<evidence type="ECO:0000256" key="3">
    <source>
        <dbReference type="ARBA" id="ARBA00022692"/>
    </source>
</evidence>
<feature type="domain" description="Major facilitator superfamily (MFS) profile" evidence="7">
    <location>
        <begin position="44"/>
        <end position="433"/>
    </location>
</feature>
<dbReference type="GO" id="GO:0022857">
    <property type="term" value="F:transmembrane transporter activity"/>
    <property type="evidence" value="ECO:0007669"/>
    <property type="project" value="InterPro"/>
</dbReference>
<dbReference type="Gene3D" id="1.20.1250.20">
    <property type="entry name" value="MFS general substrate transporter like domains"/>
    <property type="match status" value="2"/>
</dbReference>
<feature type="transmembrane region" description="Helical" evidence="6">
    <location>
        <begin position="344"/>
        <end position="365"/>
    </location>
</feature>
<dbReference type="PANTHER" id="PTHR43124:SF3">
    <property type="entry name" value="CHLORAMPHENICOL EFFLUX PUMP RV0191"/>
    <property type="match status" value="1"/>
</dbReference>
<feature type="transmembrane region" description="Helical" evidence="6">
    <location>
        <begin position="85"/>
        <end position="105"/>
    </location>
</feature>
<keyword evidence="5 6" id="KW-0472">Membrane</keyword>
<feature type="transmembrane region" description="Helical" evidence="6">
    <location>
        <begin position="377"/>
        <end position="401"/>
    </location>
</feature>
<name>A0A1M7YLU8_9BACT</name>
<protein>
    <submittedName>
        <fullName evidence="8">Sugar phosphate permease</fullName>
    </submittedName>
</protein>
<sequence length="442" mass="48036">MKRVVRCIQCSGFEWGAEFLGTLRKRLLITPSAPITGVQLKNRALIIIAAGFLTAFIAYSVRYAYGMLLPEMLPDLGITKTEAGAILTTYFLVYTICTPFLGALSDRYSYRMLVTLFVAILGTGALMMSTANSFNEAAFFFAIAGIGHAACWAPVVVLVQKWVPDNKRGAALSFVTMGAGTGILIWGWIVPVIVSAAGWRAGWLAIGICGIGIALADAFMLKDPHQRSAENSASRQGLISFIKSYREVLQTKIFWFIGLAYSLVGTTVIILFTFLPIYARETLHMSYANSTRLVTMIALFGFIGMYFLGSLSDKIGRLKIMLLCSIVMGLATLGLTFTNSFWSLYALTALYGIGYGAVWPVYAAAASDYFPSNMAGGIVGLWTLIYGIGSIIGPILAGWLIDMTGQFREVFFMSCVICIVSLLLLIRVPPARKTAPSLQVAD</sequence>
<dbReference type="EMBL" id="FRFE01000064">
    <property type="protein sequence ID" value="SHO53594.1"/>
    <property type="molecule type" value="Genomic_DNA"/>
</dbReference>
<dbReference type="GO" id="GO:0005886">
    <property type="term" value="C:plasma membrane"/>
    <property type="evidence" value="ECO:0007669"/>
    <property type="project" value="UniProtKB-SubCell"/>
</dbReference>
<dbReference type="OrthoDB" id="9793415at2"/>
<feature type="transmembrane region" description="Helical" evidence="6">
    <location>
        <begin position="44"/>
        <end position="65"/>
    </location>
</feature>
<keyword evidence="4 6" id="KW-1133">Transmembrane helix</keyword>
<dbReference type="PROSITE" id="PS50850">
    <property type="entry name" value="MFS"/>
    <property type="match status" value="1"/>
</dbReference>
<accession>A0A1M7YLU8</accession>
<evidence type="ECO:0000256" key="4">
    <source>
        <dbReference type="ARBA" id="ARBA00022989"/>
    </source>
</evidence>
<evidence type="ECO:0000256" key="1">
    <source>
        <dbReference type="ARBA" id="ARBA00004651"/>
    </source>
</evidence>
<gene>
    <name evidence="8" type="ORF">SAMN02745220_05219</name>
</gene>
<proteinExistence type="predicted"/>
<dbReference type="InterPro" id="IPR020846">
    <property type="entry name" value="MFS_dom"/>
</dbReference>
<feature type="transmembrane region" description="Helical" evidence="6">
    <location>
        <begin position="201"/>
        <end position="221"/>
    </location>
</feature>
<evidence type="ECO:0000256" key="2">
    <source>
        <dbReference type="ARBA" id="ARBA00022475"/>
    </source>
</evidence>
<comment type="subcellular location">
    <subcellularLocation>
        <location evidence="1">Cell membrane</location>
        <topology evidence="1">Multi-pass membrane protein</topology>
    </subcellularLocation>
</comment>
<dbReference type="AlphaFoldDB" id="A0A1M7YLU8"/>
<evidence type="ECO:0000313" key="8">
    <source>
        <dbReference type="EMBL" id="SHO53594.1"/>
    </source>
</evidence>
<keyword evidence="2" id="KW-1003">Cell membrane</keyword>
<feature type="transmembrane region" description="Helical" evidence="6">
    <location>
        <begin position="112"/>
        <end position="131"/>
    </location>
</feature>
<dbReference type="CDD" id="cd17325">
    <property type="entry name" value="MFS_MdtG_SLC18_like"/>
    <property type="match status" value="1"/>
</dbReference>
<dbReference type="SUPFAM" id="SSF103473">
    <property type="entry name" value="MFS general substrate transporter"/>
    <property type="match status" value="1"/>
</dbReference>
<feature type="transmembrane region" description="Helical" evidence="6">
    <location>
        <begin position="171"/>
        <end position="189"/>
    </location>
</feature>
<dbReference type="RefSeq" id="WP_084554615.1">
    <property type="nucleotide sequence ID" value="NZ_FRFE01000064.1"/>
</dbReference>
<dbReference type="Pfam" id="PF07690">
    <property type="entry name" value="MFS_1"/>
    <property type="match status" value="1"/>
</dbReference>
<feature type="transmembrane region" description="Helical" evidence="6">
    <location>
        <begin position="407"/>
        <end position="426"/>
    </location>
</feature>
<evidence type="ECO:0000259" key="7">
    <source>
        <dbReference type="PROSITE" id="PS50850"/>
    </source>
</evidence>
<evidence type="ECO:0000256" key="6">
    <source>
        <dbReference type="SAM" id="Phobius"/>
    </source>
</evidence>
<dbReference type="Proteomes" id="UP000184603">
    <property type="component" value="Unassembled WGS sequence"/>
</dbReference>
<keyword evidence="3 6" id="KW-0812">Transmembrane</keyword>
<keyword evidence="9" id="KW-1185">Reference proteome</keyword>
<dbReference type="STRING" id="1121416.SAMN02745220_05219"/>
<reference evidence="8 9" key="1">
    <citation type="submission" date="2016-12" db="EMBL/GenBank/DDBJ databases">
        <authorList>
            <person name="Song W.-J."/>
            <person name="Kurnit D.M."/>
        </authorList>
    </citation>
    <scope>NUCLEOTIDE SEQUENCE [LARGE SCALE GENOMIC DNA]</scope>
    <source>
        <strain evidence="8 9">DSM 18488</strain>
    </source>
</reference>
<feature type="transmembrane region" description="Helical" evidence="6">
    <location>
        <begin position="290"/>
        <end position="308"/>
    </location>
</feature>
<dbReference type="InterPro" id="IPR036259">
    <property type="entry name" value="MFS_trans_sf"/>
</dbReference>
<dbReference type="InterPro" id="IPR050189">
    <property type="entry name" value="MFS_Efflux_Transporters"/>
</dbReference>
<dbReference type="PANTHER" id="PTHR43124">
    <property type="entry name" value="PURINE EFFLUX PUMP PBUE"/>
    <property type="match status" value="1"/>
</dbReference>
<evidence type="ECO:0000313" key="9">
    <source>
        <dbReference type="Proteomes" id="UP000184603"/>
    </source>
</evidence>
<organism evidence="8 9">
    <name type="scientific">Desulfopila aestuarii DSM 18488</name>
    <dbReference type="NCBI Taxonomy" id="1121416"/>
    <lineage>
        <taxon>Bacteria</taxon>
        <taxon>Pseudomonadati</taxon>
        <taxon>Thermodesulfobacteriota</taxon>
        <taxon>Desulfobulbia</taxon>
        <taxon>Desulfobulbales</taxon>
        <taxon>Desulfocapsaceae</taxon>
        <taxon>Desulfopila</taxon>
    </lineage>
</organism>
<feature type="transmembrane region" description="Helical" evidence="6">
    <location>
        <begin position="137"/>
        <end position="159"/>
    </location>
</feature>
<feature type="transmembrane region" description="Helical" evidence="6">
    <location>
        <begin position="253"/>
        <end position="278"/>
    </location>
</feature>
<evidence type="ECO:0000256" key="5">
    <source>
        <dbReference type="ARBA" id="ARBA00023136"/>
    </source>
</evidence>
<dbReference type="InterPro" id="IPR011701">
    <property type="entry name" value="MFS"/>
</dbReference>